<dbReference type="AlphaFoldDB" id="A0A445HJW7"/>
<evidence type="ECO:0000313" key="2">
    <source>
        <dbReference type="Proteomes" id="UP000289340"/>
    </source>
</evidence>
<comment type="caution">
    <text evidence="1">The sequence shown here is derived from an EMBL/GenBank/DDBJ whole genome shotgun (WGS) entry which is preliminary data.</text>
</comment>
<organism evidence="1 2">
    <name type="scientific">Glycine soja</name>
    <name type="common">Wild soybean</name>
    <dbReference type="NCBI Taxonomy" id="3848"/>
    <lineage>
        <taxon>Eukaryota</taxon>
        <taxon>Viridiplantae</taxon>
        <taxon>Streptophyta</taxon>
        <taxon>Embryophyta</taxon>
        <taxon>Tracheophyta</taxon>
        <taxon>Spermatophyta</taxon>
        <taxon>Magnoliopsida</taxon>
        <taxon>eudicotyledons</taxon>
        <taxon>Gunneridae</taxon>
        <taxon>Pentapetalae</taxon>
        <taxon>rosids</taxon>
        <taxon>fabids</taxon>
        <taxon>Fabales</taxon>
        <taxon>Fabaceae</taxon>
        <taxon>Papilionoideae</taxon>
        <taxon>50 kb inversion clade</taxon>
        <taxon>NPAAA clade</taxon>
        <taxon>indigoferoid/millettioid clade</taxon>
        <taxon>Phaseoleae</taxon>
        <taxon>Glycine</taxon>
        <taxon>Glycine subgen. Soja</taxon>
    </lineage>
</organism>
<keyword evidence="1" id="KW-0645">Protease</keyword>
<reference evidence="1 2" key="1">
    <citation type="submission" date="2018-09" db="EMBL/GenBank/DDBJ databases">
        <title>A high-quality reference genome of wild soybean provides a powerful tool to mine soybean genomes.</title>
        <authorList>
            <person name="Xie M."/>
            <person name="Chung C.Y.L."/>
            <person name="Li M.-W."/>
            <person name="Wong F.-L."/>
            <person name="Chan T.-F."/>
            <person name="Lam H.-M."/>
        </authorList>
    </citation>
    <scope>NUCLEOTIDE SEQUENCE [LARGE SCALE GENOMIC DNA]</scope>
    <source>
        <strain evidence="2">cv. W05</strain>
        <tissue evidence="1">Hypocotyl of etiolated seedlings</tissue>
    </source>
</reference>
<accession>A0A445HJW7</accession>
<sequence length="92" mass="10504">MEGEEDESLLLSLMLLVSDSNLRTAKEEQERLSPTSWNHCGKALHLRPAEAHVSDLRSKSYRCPCRRTCFTVALAYHHNVTIMNEEVVVVCF</sequence>
<protein>
    <submittedName>
        <fullName evidence="1">ATP-dependent Clp protease proteolytic subunit 2, mitochondrial isoform C</fullName>
    </submittedName>
</protein>
<dbReference type="EMBL" id="QZWG01000012">
    <property type="protein sequence ID" value="RZB73940.1"/>
    <property type="molecule type" value="Genomic_DNA"/>
</dbReference>
<keyword evidence="1" id="KW-0378">Hydrolase</keyword>
<proteinExistence type="predicted"/>
<dbReference type="GO" id="GO:0008233">
    <property type="term" value="F:peptidase activity"/>
    <property type="evidence" value="ECO:0007669"/>
    <property type="project" value="UniProtKB-KW"/>
</dbReference>
<dbReference type="Proteomes" id="UP000289340">
    <property type="component" value="Chromosome 12"/>
</dbReference>
<name>A0A445HJW7_GLYSO</name>
<keyword evidence="2" id="KW-1185">Reference proteome</keyword>
<dbReference type="GO" id="GO:0006508">
    <property type="term" value="P:proteolysis"/>
    <property type="evidence" value="ECO:0007669"/>
    <property type="project" value="UniProtKB-KW"/>
</dbReference>
<evidence type="ECO:0000313" key="1">
    <source>
        <dbReference type="EMBL" id="RZB73940.1"/>
    </source>
</evidence>
<gene>
    <name evidence="1" type="ORF">D0Y65_033180</name>
</gene>